<keyword evidence="3" id="KW-1185">Reference proteome</keyword>
<dbReference type="AlphaFoldDB" id="A0A927GTJ4"/>
<proteinExistence type="predicted"/>
<dbReference type="GO" id="GO:0016798">
    <property type="term" value="F:hydrolase activity, acting on glycosyl bonds"/>
    <property type="evidence" value="ECO:0007669"/>
    <property type="project" value="UniProtKB-KW"/>
</dbReference>
<dbReference type="EMBL" id="JACXIZ010000033">
    <property type="protein sequence ID" value="MBD2847155.1"/>
    <property type="molecule type" value="Genomic_DNA"/>
</dbReference>
<evidence type="ECO:0000259" key="1">
    <source>
        <dbReference type="Pfam" id="PF09992"/>
    </source>
</evidence>
<evidence type="ECO:0000313" key="3">
    <source>
        <dbReference type="Proteomes" id="UP000621560"/>
    </source>
</evidence>
<evidence type="ECO:0000313" key="2">
    <source>
        <dbReference type="EMBL" id="MBD2847155.1"/>
    </source>
</evidence>
<keyword evidence="2" id="KW-0326">Glycosidase</keyword>
<dbReference type="InterPro" id="IPR018711">
    <property type="entry name" value="NAGPA"/>
</dbReference>
<dbReference type="PANTHER" id="PTHR40446">
    <property type="entry name" value="N-ACETYLGLUCOSAMINE-1-PHOSPHODIESTER ALPHA-N-ACETYLGLUCOSAMINIDASE"/>
    <property type="match status" value="1"/>
</dbReference>
<reference evidence="2" key="1">
    <citation type="submission" date="2020-09" db="EMBL/GenBank/DDBJ databases">
        <title>A novel bacterium of genus Paenibacillus, isolated from South China Sea.</title>
        <authorList>
            <person name="Huang H."/>
            <person name="Mo K."/>
            <person name="Hu Y."/>
        </authorList>
    </citation>
    <scope>NUCLEOTIDE SEQUENCE</scope>
    <source>
        <strain evidence="2">IB182496</strain>
    </source>
</reference>
<dbReference type="Pfam" id="PF09992">
    <property type="entry name" value="NAGPA"/>
    <property type="match status" value="1"/>
</dbReference>
<gene>
    <name evidence="2" type="ORF">IDH44_18300</name>
</gene>
<organism evidence="2 3">
    <name type="scientific">Paenibacillus sabuli</name>
    <dbReference type="NCBI Taxonomy" id="2772509"/>
    <lineage>
        <taxon>Bacteria</taxon>
        <taxon>Bacillati</taxon>
        <taxon>Bacillota</taxon>
        <taxon>Bacilli</taxon>
        <taxon>Bacillales</taxon>
        <taxon>Paenibacillaceae</taxon>
        <taxon>Paenibacillus</taxon>
    </lineage>
</organism>
<sequence>MTTPLKLMNRTLLLACAPFLGMLVWLLWAGFSLELGSSAYPEAPPAPASASAELGAPIADKLDASQELANVTADKIRKTAWLYTETGKQMQQLVTLATAQSGRPGRIYDRRITLALGTPSKTVQSDKLRAQLFYVRAQHFKGYALKVKLKEEGAMSMVLGEDRFGGAETTLAAVKRYGAIAGVNAGGFADQRGSRYPLSTTVMDGQYVNGFEPTFSNLFFVGVNKNRKLVGGNYTTQAELDRDEPEFGASFVPILLKDGVSQTIPAKWASSPKRAARTVIANYKDDQLLFLVTDAADESGRSGATLGELQLLLRRFGAQDAYNLDGGGSSSLIFDGRIVNAPSDGRLRKLATHFLFFE</sequence>
<accession>A0A927GTJ4</accession>
<keyword evidence="2" id="KW-0378">Hydrolase</keyword>
<dbReference type="RefSeq" id="WP_190920206.1">
    <property type="nucleotide sequence ID" value="NZ_JACXIZ010000033.1"/>
</dbReference>
<protein>
    <submittedName>
        <fullName evidence="2">Phosphodiester glycosidase family protein</fullName>
    </submittedName>
</protein>
<dbReference type="Proteomes" id="UP000621560">
    <property type="component" value="Unassembled WGS sequence"/>
</dbReference>
<comment type="caution">
    <text evidence="2">The sequence shown here is derived from an EMBL/GenBank/DDBJ whole genome shotgun (WGS) entry which is preliminary data.</text>
</comment>
<feature type="domain" description="Phosphodiester glycosidase" evidence="1">
    <location>
        <begin position="177"/>
        <end position="357"/>
    </location>
</feature>
<name>A0A927GTJ4_9BACL</name>
<dbReference type="PANTHER" id="PTHR40446:SF2">
    <property type="entry name" value="N-ACETYLGLUCOSAMINE-1-PHOSPHODIESTER ALPHA-N-ACETYLGLUCOSAMINIDASE"/>
    <property type="match status" value="1"/>
</dbReference>